<protein>
    <submittedName>
        <fullName evidence="2">PEP-CTERM sorting domain-containing protein</fullName>
    </submittedName>
</protein>
<sequence length="215" mass="23441">MKTIETRSVSLSGLLATLSLVLFCTLNTHAQGLIWSASHSAGNSAPLASWQVAFDHVSDPSFPIYPSLNPVTGIFSMTIATNDTGRTFAANALNEPGFAGFVAGLTDGENGHLRFQDGSGAVQPWHEQDFLGRSALAPDLAGYNITEIAFRVNNFYDYFDVPEDRWFRTLEYSLDFYGAPVPEPSTYALLALGAAALLMWRKARRPTTETKIGNE</sequence>
<dbReference type="Pfam" id="PF07589">
    <property type="entry name" value="PEP-CTERM"/>
    <property type="match status" value="1"/>
</dbReference>
<dbReference type="AlphaFoldDB" id="A0A7C4KHQ9"/>
<evidence type="ECO:0000259" key="1">
    <source>
        <dbReference type="Pfam" id="PF07589"/>
    </source>
</evidence>
<accession>A0A7C4KHQ9</accession>
<gene>
    <name evidence="2" type="ORF">ENT37_07690</name>
</gene>
<dbReference type="InterPro" id="IPR013424">
    <property type="entry name" value="Ice-binding_C"/>
</dbReference>
<reference evidence="2" key="1">
    <citation type="journal article" date="2020" name="mSystems">
        <title>Genome- and Community-Level Interaction Insights into Carbon Utilization and Element Cycling Functions of Hydrothermarchaeota in Hydrothermal Sediment.</title>
        <authorList>
            <person name="Zhou Z."/>
            <person name="Liu Y."/>
            <person name="Xu W."/>
            <person name="Pan J."/>
            <person name="Luo Z.H."/>
            <person name="Li M."/>
        </authorList>
    </citation>
    <scope>NUCLEOTIDE SEQUENCE [LARGE SCALE GENOMIC DNA]</scope>
    <source>
        <strain evidence="2">SpSt-573</strain>
    </source>
</reference>
<organism evidence="2">
    <name type="scientific">Anaerolinea thermolimosa</name>
    <dbReference type="NCBI Taxonomy" id="229919"/>
    <lineage>
        <taxon>Bacteria</taxon>
        <taxon>Bacillati</taxon>
        <taxon>Chloroflexota</taxon>
        <taxon>Anaerolineae</taxon>
        <taxon>Anaerolineales</taxon>
        <taxon>Anaerolineaceae</taxon>
        <taxon>Anaerolinea</taxon>
    </lineage>
</organism>
<evidence type="ECO:0000313" key="2">
    <source>
        <dbReference type="EMBL" id="HGS21736.1"/>
    </source>
</evidence>
<proteinExistence type="predicted"/>
<name>A0A7C4KHQ9_9CHLR</name>
<feature type="domain" description="Ice-binding protein C-terminal" evidence="1">
    <location>
        <begin position="180"/>
        <end position="205"/>
    </location>
</feature>
<dbReference type="NCBIfam" id="TIGR02595">
    <property type="entry name" value="PEP_CTERM"/>
    <property type="match status" value="1"/>
</dbReference>
<comment type="caution">
    <text evidence="2">The sequence shown here is derived from an EMBL/GenBank/DDBJ whole genome shotgun (WGS) entry which is preliminary data.</text>
</comment>
<dbReference type="EMBL" id="DSYK01000386">
    <property type="protein sequence ID" value="HGS21736.1"/>
    <property type="molecule type" value="Genomic_DNA"/>
</dbReference>